<name>A0ABY2B8U6_9ACTN</name>
<dbReference type="Pfam" id="PF02482">
    <property type="entry name" value="Ribosomal_S30AE"/>
    <property type="match status" value="1"/>
</dbReference>
<dbReference type="PANTHER" id="PTHR33231">
    <property type="entry name" value="30S RIBOSOMAL PROTEIN"/>
    <property type="match status" value="1"/>
</dbReference>
<keyword evidence="4" id="KW-1185">Reference proteome</keyword>
<dbReference type="Gene3D" id="3.30.160.100">
    <property type="entry name" value="Ribosome hibernation promotion factor-like"/>
    <property type="match status" value="1"/>
</dbReference>
<dbReference type="EMBL" id="SLWM01000029">
    <property type="protein sequence ID" value="TCO11680.1"/>
    <property type="molecule type" value="Genomic_DNA"/>
</dbReference>
<feature type="domain" description="Sigma 54 modulation/S30EA ribosomal protein C-terminal" evidence="2">
    <location>
        <begin position="155"/>
        <end position="196"/>
    </location>
</feature>
<evidence type="ECO:0000256" key="1">
    <source>
        <dbReference type="ARBA" id="ARBA00022845"/>
    </source>
</evidence>
<comment type="caution">
    <text evidence="3">The sequence shown here is derived from an EMBL/GenBank/DDBJ whole genome shotgun (WGS) entry which is preliminary data.</text>
</comment>
<evidence type="ECO:0000313" key="4">
    <source>
        <dbReference type="Proteomes" id="UP000295818"/>
    </source>
</evidence>
<dbReference type="Proteomes" id="UP000295818">
    <property type="component" value="Unassembled WGS sequence"/>
</dbReference>
<evidence type="ECO:0000259" key="2">
    <source>
        <dbReference type="Pfam" id="PF16321"/>
    </source>
</evidence>
<sequence length="199" mass="22915">MLGVFRHCRGRSASSYHRRMAASTEVQIQVSTDGHVPPGTADYARAKIRAVLRLTHRPVLAARVRVTRHGDPVVQHPVVAQANLDFSGRLVRARAEGATAQEAIDRLEDRLRHRVERIAQHWEARRGGMPSTEPHEWRHESEHAHRHHWYPRPAQEREIVRHKSFTLHRCTIDDAAREMEMLGYDFHLFTESGTGQDAR</sequence>
<keyword evidence="1" id="KW-0810">Translation regulation</keyword>
<dbReference type="SUPFAM" id="SSF69754">
    <property type="entry name" value="Ribosome binding protein Y (YfiA homologue)"/>
    <property type="match status" value="1"/>
</dbReference>
<gene>
    <name evidence="3" type="ORF">EV644_12948</name>
</gene>
<dbReference type="Gene3D" id="3.30.505.50">
    <property type="entry name" value="Sigma 54 modulation/S30EA ribosomal protein, C-terminal domain"/>
    <property type="match status" value="1"/>
</dbReference>
<dbReference type="InterPro" id="IPR050574">
    <property type="entry name" value="HPF/YfiA_ribosome-assoc"/>
</dbReference>
<accession>A0ABY2B8U6</accession>
<dbReference type="InterPro" id="IPR003489">
    <property type="entry name" value="RHF/RaiA"/>
</dbReference>
<dbReference type="Pfam" id="PF16321">
    <property type="entry name" value="Ribosom_S30AE_C"/>
    <property type="match status" value="1"/>
</dbReference>
<dbReference type="PANTHER" id="PTHR33231:SF1">
    <property type="entry name" value="30S RIBOSOMAL PROTEIN"/>
    <property type="match status" value="1"/>
</dbReference>
<proteinExistence type="predicted"/>
<dbReference type="InterPro" id="IPR036567">
    <property type="entry name" value="RHF-like"/>
</dbReference>
<dbReference type="InterPro" id="IPR032528">
    <property type="entry name" value="Ribosom_S30AE_C"/>
</dbReference>
<protein>
    <submittedName>
        <fullName evidence="3">Sigma 54 modulation/S30EA-like ribosomal protein</fullName>
    </submittedName>
</protein>
<dbReference type="InterPro" id="IPR038416">
    <property type="entry name" value="Ribosom_S30AE_C_sf"/>
</dbReference>
<organism evidence="3 4">
    <name type="scientific">Kribbella orskensis</name>
    <dbReference type="NCBI Taxonomy" id="2512216"/>
    <lineage>
        <taxon>Bacteria</taxon>
        <taxon>Bacillati</taxon>
        <taxon>Actinomycetota</taxon>
        <taxon>Actinomycetes</taxon>
        <taxon>Propionibacteriales</taxon>
        <taxon>Kribbellaceae</taxon>
        <taxon>Kribbella</taxon>
    </lineage>
</organism>
<reference evidence="3 4" key="1">
    <citation type="journal article" date="2015" name="Stand. Genomic Sci.">
        <title>Genomic Encyclopedia of Bacterial and Archaeal Type Strains, Phase III: the genomes of soil and plant-associated and newly described type strains.</title>
        <authorList>
            <person name="Whitman W.B."/>
            <person name="Woyke T."/>
            <person name="Klenk H.P."/>
            <person name="Zhou Y."/>
            <person name="Lilburn T.G."/>
            <person name="Beck B.J."/>
            <person name="De Vos P."/>
            <person name="Vandamme P."/>
            <person name="Eisen J.A."/>
            <person name="Garrity G."/>
            <person name="Hugenholtz P."/>
            <person name="Kyrpides N.C."/>
        </authorList>
    </citation>
    <scope>NUCLEOTIDE SEQUENCE [LARGE SCALE GENOMIC DNA]</scope>
    <source>
        <strain evidence="3 4">VKM Ac-2538</strain>
    </source>
</reference>
<evidence type="ECO:0000313" key="3">
    <source>
        <dbReference type="EMBL" id="TCO11680.1"/>
    </source>
</evidence>